<name>A0A5N5W4U7_STRMB</name>
<evidence type="ECO:0000256" key="1">
    <source>
        <dbReference type="SAM" id="MobiDB-lite"/>
    </source>
</evidence>
<accession>A0A5N5W4U7</accession>
<evidence type="ECO:0000313" key="3">
    <source>
        <dbReference type="Proteomes" id="UP000327000"/>
    </source>
</evidence>
<protein>
    <submittedName>
        <fullName evidence="2">DUF3140 domain-containing protein</fullName>
    </submittedName>
</protein>
<dbReference type="PANTHER" id="PTHR40630:SF1">
    <property type="entry name" value="DNA-BINDING PROTEIN"/>
    <property type="match status" value="1"/>
</dbReference>
<dbReference type="PANTHER" id="PTHR40630">
    <property type="entry name" value="POSSIBLE DNA-BINDING PROTEIN"/>
    <property type="match status" value="1"/>
</dbReference>
<dbReference type="RefSeq" id="WP_152264418.1">
    <property type="nucleotide sequence ID" value="NZ_VOKX01000040.1"/>
</dbReference>
<feature type="region of interest" description="Disordered" evidence="1">
    <location>
        <begin position="81"/>
        <end position="112"/>
    </location>
</feature>
<dbReference type="Pfam" id="PF11338">
    <property type="entry name" value="DUF3140"/>
    <property type="match status" value="1"/>
</dbReference>
<reference evidence="2 3" key="1">
    <citation type="journal article" date="2019" name="Microb. Cell Fact.">
        <title>Exploring novel herbicidin analogues by transcriptional regulator overexpression and MS/MS molecular networking.</title>
        <authorList>
            <person name="Shi Y."/>
            <person name="Gu R."/>
            <person name="Li Y."/>
            <person name="Wang X."/>
            <person name="Ren W."/>
            <person name="Li X."/>
            <person name="Wang L."/>
            <person name="Xie Y."/>
            <person name="Hong B."/>
        </authorList>
    </citation>
    <scope>NUCLEOTIDE SEQUENCE [LARGE SCALE GENOMIC DNA]</scope>
    <source>
        <strain evidence="2 3">US-43</strain>
    </source>
</reference>
<dbReference type="InterPro" id="IPR021487">
    <property type="entry name" value="DUF3140"/>
</dbReference>
<gene>
    <name evidence="2" type="ORF">FRZ00_20040</name>
</gene>
<dbReference type="Proteomes" id="UP000327000">
    <property type="component" value="Unassembled WGS sequence"/>
</dbReference>
<dbReference type="AlphaFoldDB" id="A0A5N5W4U7"/>
<organism evidence="2 3">
    <name type="scientific">Streptomyces mobaraensis</name>
    <name type="common">Streptoverticillium mobaraense</name>
    <dbReference type="NCBI Taxonomy" id="35621"/>
    <lineage>
        <taxon>Bacteria</taxon>
        <taxon>Bacillati</taxon>
        <taxon>Actinomycetota</taxon>
        <taxon>Actinomycetes</taxon>
        <taxon>Kitasatosporales</taxon>
        <taxon>Streptomycetaceae</taxon>
        <taxon>Streptomyces</taxon>
    </lineage>
</organism>
<dbReference type="EMBL" id="VOKX01000040">
    <property type="protein sequence ID" value="KAB7841602.1"/>
    <property type="molecule type" value="Genomic_DNA"/>
</dbReference>
<comment type="caution">
    <text evidence="2">The sequence shown here is derived from an EMBL/GenBank/DDBJ whole genome shotgun (WGS) entry which is preliminary data.</text>
</comment>
<evidence type="ECO:0000313" key="2">
    <source>
        <dbReference type="EMBL" id="KAB7841602.1"/>
    </source>
</evidence>
<keyword evidence="3" id="KW-1185">Reference proteome</keyword>
<sequence length="112" mass="12704">MTASDKVSTELWDEFHTAVNMTSRELQDWLNVQAAGERAEEVPDRAGPPTRRQVLDILAKRRTDLTEGDARVMRRVCDVVRSQRSPDREPEAGGTQWRHGLMNIGHDPLKPS</sequence>
<proteinExistence type="predicted"/>
<dbReference type="OrthoDB" id="513524at2"/>